<evidence type="ECO:0000313" key="3">
    <source>
        <dbReference type="RefSeq" id="XP_033155731.1"/>
    </source>
</evidence>
<keyword evidence="1" id="KW-0732">Signal</keyword>
<dbReference type="GeneID" id="117138032"/>
<dbReference type="InterPro" id="IPR036728">
    <property type="entry name" value="PBP_GOBP_sf"/>
</dbReference>
<dbReference type="SMART" id="SM00708">
    <property type="entry name" value="PhBP"/>
    <property type="match status" value="1"/>
</dbReference>
<proteinExistence type="predicted"/>
<feature type="signal peptide" evidence="1">
    <location>
        <begin position="1"/>
        <end position="23"/>
    </location>
</feature>
<accession>A0A6P8K089</accession>
<evidence type="ECO:0000313" key="2">
    <source>
        <dbReference type="Proteomes" id="UP000515162"/>
    </source>
</evidence>
<dbReference type="Pfam" id="PF01395">
    <property type="entry name" value="PBP_GOBP"/>
    <property type="match status" value="1"/>
</dbReference>
<keyword evidence="2" id="KW-1185">Reference proteome</keyword>
<dbReference type="AlphaFoldDB" id="A0A6P8K089"/>
<dbReference type="SUPFAM" id="SSF47565">
    <property type="entry name" value="Insect pheromone/odorant-binding proteins"/>
    <property type="match status" value="1"/>
</dbReference>
<dbReference type="CTD" id="246667"/>
<dbReference type="CDD" id="cd23992">
    <property type="entry name" value="PBP_GOBP"/>
    <property type="match status" value="1"/>
</dbReference>
<reference evidence="3" key="1">
    <citation type="submission" date="2025-08" db="UniProtKB">
        <authorList>
            <consortium name="RefSeq"/>
        </authorList>
    </citation>
    <scope>IDENTIFICATION</scope>
    <source>
        <strain evidence="3">Mau12</strain>
        <tissue evidence="3">Whole Body</tissue>
    </source>
</reference>
<sequence>MKFFGCCTVLVVVGTLTTCFVQAGPIKDQCMEAAGITAQDVANRHETDDPGNSVKCFFRCFLENIGIIADNEIIPGAFDRVLGHIVTVEAVERMEATCNMIKSESTHDESCEFAWHISECYEGVRLSDVKNGRRTRIHKG</sequence>
<dbReference type="RefSeq" id="XP_033155731.1">
    <property type="nucleotide sequence ID" value="XM_033299840.1"/>
</dbReference>
<evidence type="ECO:0000256" key="1">
    <source>
        <dbReference type="SAM" id="SignalP"/>
    </source>
</evidence>
<name>A0A6P8K089_DROMA</name>
<dbReference type="Gene3D" id="1.10.238.20">
    <property type="entry name" value="Pheromone/general odorant binding protein domain"/>
    <property type="match status" value="1"/>
</dbReference>
<organism evidence="2 3">
    <name type="scientific">Drosophila mauritiana</name>
    <name type="common">Fruit fly</name>
    <dbReference type="NCBI Taxonomy" id="7226"/>
    <lineage>
        <taxon>Eukaryota</taxon>
        <taxon>Metazoa</taxon>
        <taxon>Ecdysozoa</taxon>
        <taxon>Arthropoda</taxon>
        <taxon>Hexapoda</taxon>
        <taxon>Insecta</taxon>
        <taxon>Pterygota</taxon>
        <taxon>Neoptera</taxon>
        <taxon>Endopterygota</taxon>
        <taxon>Diptera</taxon>
        <taxon>Brachycera</taxon>
        <taxon>Muscomorpha</taxon>
        <taxon>Ephydroidea</taxon>
        <taxon>Drosophilidae</taxon>
        <taxon>Drosophila</taxon>
        <taxon>Sophophora</taxon>
    </lineage>
</organism>
<feature type="chain" id="PRO_5028169028" evidence="1">
    <location>
        <begin position="24"/>
        <end position="140"/>
    </location>
</feature>
<dbReference type="GO" id="GO:0005549">
    <property type="term" value="F:odorant binding"/>
    <property type="evidence" value="ECO:0007669"/>
    <property type="project" value="InterPro"/>
</dbReference>
<dbReference type="InterPro" id="IPR006170">
    <property type="entry name" value="PBP/GOBP"/>
</dbReference>
<gene>
    <name evidence="3" type="primary">LOC117138032</name>
</gene>
<protein>
    <submittedName>
        <fullName evidence="3">General odorant-binding protein 56d isoform X1</fullName>
    </submittedName>
</protein>
<dbReference type="Proteomes" id="UP000515162">
    <property type="component" value="Chromosome 2R"/>
</dbReference>